<dbReference type="PANTHER" id="PTHR31960:SF26">
    <property type="entry name" value="F-BOX DOMAIN CONTAINING PROTEIN"/>
    <property type="match status" value="1"/>
</dbReference>
<dbReference type="OMA" id="CETCYSA"/>
<keyword evidence="1" id="KW-0479">Metal-binding</keyword>
<keyword evidence="6" id="KW-1185">Reference proteome</keyword>
<evidence type="ECO:0000313" key="6">
    <source>
        <dbReference type="Proteomes" id="UP000054558"/>
    </source>
</evidence>
<keyword evidence="2" id="KW-0863">Zinc-finger</keyword>
<proteinExistence type="predicted"/>
<gene>
    <name evidence="5" type="ORF">KFL_009850010</name>
</gene>
<evidence type="ECO:0000256" key="4">
    <source>
        <dbReference type="SAM" id="MobiDB-lite"/>
    </source>
</evidence>
<dbReference type="PANTHER" id="PTHR31960">
    <property type="entry name" value="F-BOX PROTEIN PP2-A15"/>
    <property type="match status" value="1"/>
</dbReference>
<keyword evidence="3" id="KW-0862">Zinc</keyword>
<sequence length="388" mass="43424">QQQLRRVRAPQADAREDVALTALPNSTVGETTALEDANRDLLEVHTEERHLIYRSAVSLDIVWKDSHYWQTVPDPKATFGTAMEVNGVFWFDVRGKLSAALQPGKAYTAAWRISANLKASGSMLQTGYLTFVTTVEAPGAQPEIFRAIVDPLTLLQNAKPPKAGYFELEVATFGLDQKGTVLKDFTSLGSTDPGGEDGAAVEVRVTFEIVNHDGTSKFGLRLDSLVLRHALPAELQILNQRADEYNRVERLIDEAMAAERFSPTAFWEGLVEELMPCFDGIMCDQCRRRPTGDFWYQCRSCTNKGKGFQTDFCETCYSAPESNRWLKAVHHKTTHTVCMGPQLDAGESVHEPNAEGTGGRRRRRLKQPQTGHREGLLRPWARSRTERQ</sequence>
<dbReference type="GO" id="GO:0008270">
    <property type="term" value="F:zinc ion binding"/>
    <property type="evidence" value="ECO:0007669"/>
    <property type="project" value="UniProtKB-KW"/>
</dbReference>
<dbReference type="EMBL" id="DF237934">
    <property type="protein sequence ID" value="GAQ92339.1"/>
    <property type="molecule type" value="Genomic_DNA"/>
</dbReference>
<evidence type="ECO:0000256" key="1">
    <source>
        <dbReference type="ARBA" id="ARBA00022723"/>
    </source>
</evidence>
<feature type="region of interest" description="Disordered" evidence="4">
    <location>
        <begin position="342"/>
        <end position="388"/>
    </location>
</feature>
<dbReference type="OrthoDB" id="1918565at2759"/>
<organism evidence="5 6">
    <name type="scientific">Klebsormidium nitens</name>
    <name type="common">Green alga</name>
    <name type="synonym">Ulothrix nitens</name>
    <dbReference type="NCBI Taxonomy" id="105231"/>
    <lineage>
        <taxon>Eukaryota</taxon>
        <taxon>Viridiplantae</taxon>
        <taxon>Streptophyta</taxon>
        <taxon>Klebsormidiophyceae</taxon>
        <taxon>Klebsormidiales</taxon>
        <taxon>Klebsormidiaceae</taxon>
        <taxon>Klebsormidium</taxon>
    </lineage>
</organism>
<dbReference type="SUPFAM" id="SSF57850">
    <property type="entry name" value="RING/U-box"/>
    <property type="match status" value="1"/>
</dbReference>
<evidence type="ECO:0000313" key="5">
    <source>
        <dbReference type="EMBL" id="GAQ92339.1"/>
    </source>
</evidence>
<dbReference type="Gene3D" id="3.30.60.90">
    <property type="match status" value="1"/>
</dbReference>
<evidence type="ECO:0000256" key="2">
    <source>
        <dbReference type="ARBA" id="ARBA00022771"/>
    </source>
</evidence>
<accession>A0A1Y1IS47</accession>
<dbReference type="Pfam" id="PF14299">
    <property type="entry name" value="PP2"/>
    <property type="match status" value="1"/>
</dbReference>
<dbReference type="AlphaFoldDB" id="A0A1Y1IS47"/>
<evidence type="ECO:0000256" key="3">
    <source>
        <dbReference type="ARBA" id="ARBA00022833"/>
    </source>
</evidence>
<evidence type="ECO:0008006" key="7">
    <source>
        <dbReference type="Google" id="ProtNLM"/>
    </source>
</evidence>
<dbReference type="InterPro" id="IPR025886">
    <property type="entry name" value="PP2-like"/>
</dbReference>
<reference evidence="5 6" key="1">
    <citation type="journal article" date="2014" name="Nat. Commun.">
        <title>Klebsormidium flaccidum genome reveals primary factors for plant terrestrial adaptation.</title>
        <authorList>
            <person name="Hori K."/>
            <person name="Maruyama F."/>
            <person name="Fujisawa T."/>
            <person name="Togashi T."/>
            <person name="Yamamoto N."/>
            <person name="Seo M."/>
            <person name="Sato S."/>
            <person name="Yamada T."/>
            <person name="Mori H."/>
            <person name="Tajima N."/>
            <person name="Moriyama T."/>
            <person name="Ikeuchi M."/>
            <person name="Watanabe M."/>
            <person name="Wada H."/>
            <person name="Kobayashi K."/>
            <person name="Saito M."/>
            <person name="Masuda T."/>
            <person name="Sasaki-Sekimoto Y."/>
            <person name="Mashiguchi K."/>
            <person name="Awai K."/>
            <person name="Shimojima M."/>
            <person name="Masuda S."/>
            <person name="Iwai M."/>
            <person name="Nobusawa T."/>
            <person name="Narise T."/>
            <person name="Kondo S."/>
            <person name="Saito H."/>
            <person name="Sato R."/>
            <person name="Murakawa M."/>
            <person name="Ihara Y."/>
            <person name="Oshima-Yamada Y."/>
            <person name="Ohtaka K."/>
            <person name="Satoh M."/>
            <person name="Sonobe K."/>
            <person name="Ishii M."/>
            <person name="Ohtani R."/>
            <person name="Kanamori-Sato M."/>
            <person name="Honoki R."/>
            <person name="Miyazaki D."/>
            <person name="Mochizuki H."/>
            <person name="Umetsu J."/>
            <person name="Higashi K."/>
            <person name="Shibata D."/>
            <person name="Kamiya Y."/>
            <person name="Sato N."/>
            <person name="Nakamura Y."/>
            <person name="Tabata S."/>
            <person name="Ida S."/>
            <person name="Kurokawa K."/>
            <person name="Ohta H."/>
        </authorList>
    </citation>
    <scope>NUCLEOTIDE SEQUENCE [LARGE SCALE GENOMIC DNA]</scope>
    <source>
        <strain evidence="5 6">NIES-2285</strain>
    </source>
</reference>
<name>A0A1Y1IS47_KLENI</name>
<dbReference type="Proteomes" id="UP000054558">
    <property type="component" value="Unassembled WGS sequence"/>
</dbReference>
<feature type="non-terminal residue" evidence="5">
    <location>
        <position position="1"/>
    </location>
</feature>
<protein>
    <recommendedName>
        <fullName evidence="7">ZZ-type domain-containing protein</fullName>
    </recommendedName>
</protein>
<dbReference type="InterPro" id="IPR043145">
    <property type="entry name" value="Znf_ZZ_sf"/>
</dbReference>